<protein>
    <submittedName>
        <fullName evidence="4">DUF4709 domain-containing protein</fullName>
    </submittedName>
</protein>
<dbReference type="Proteomes" id="UP000046393">
    <property type="component" value="Unplaced"/>
</dbReference>
<evidence type="ECO:0000313" key="3">
    <source>
        <dbReference type="Proteomes" id="UP000046393"/>
    </source>
</evidence>
<feature type="coiled-coil region" evidence="1">
    <location>
        <begin position="109"/>
        <end position="273"/>
    </location>
</feature>
<feature type="region of interest" description="Disordered" evidence="2">
    <location>
        <begin position="434"/>
        <end position="461"/>
    </location>
</feature>
<dbReference type="WBParaSite" id="SMUV_0000294001-mRNA-1">
    <property type="protein sequence ID" value="SMUV_0000294001-mRNA-1"/>
    <property type="gene ID" value="SMUV_0000294001"/>
</dbReference>
<evidence type="ECO:0000256" key="2">
    <source>
        <dbReference type="SAM" id="MobiDB-lite"/>
    </source>
</evidence>
<reference evidence="4" key="1">
    <citation type="submission" date="2017-02" db="UniProtKB">
        <authorList>
            <consortium name="WormBaseParasite"/>
        </authorList>
    </citation>
    <scope>IDENTIFICATION</scope>
</reference>
<accession>A0A0N5AF97</accession>
<keyword evidence="1" id="KW-0175">Coiled coil</keyword>
<evidence type="ECO:0000256" key="1">
    <source>
        <dbReference type="SAM" id="Coils"/>
    </source>
</evidence>
<sequence length="461" mass="53204">MEQNNHSEFEESLFDDDVTPKQRCKVKSGVLEASLSEPFLHEYVDMLENLFSKARSRIDELNCMAVSSGVVDRFEVMSFSSGRQTQFQGIKNLSLECAQSMLRAEMLKVEHNNKVIDGLQKRILDLEQRLTVTETAENYYSRLMNSVEKMLKQLLEDITDVEKRRAEKAVVLVERNEKLEKKIAILKEENRKLNCRIEEQMDKVQKLEKELHSTELNCKTFRNQVDMLNSNMASVERENQDLSSKLSNAERDLQLRKETIRKLNEQVRTLDDKGQQLSAHVTAMEKTINEKELDFRRKLDLEVEMRRREHVAELSKQKSMHEADIAKLYEETKRVKRERDGLVAKVCDYENNMEAYKRQIYTDAQEKFARGCQLVVNDLAESAASTVPVNLMRTRSVLGNPGYLNSQHTLPSSTFFSENESGKKITEVLKSLRKGSSATDFKNSKRPATSLSSRAISSRKV</sequence>
<keyword evidence="3" id="KW-1185">Reference proteome</keyword>
<name>A0A0N5AF97_9BILA</name>
<proteinExistence type="predicted"/>
<dbReference type="AlphaFoldDB" id="A0A0N5AF97"/>
<organism evidence="3 4">
    <name type="scientific">Syphacia muris</name>
    <dbReference type="NCBI Taxonomy" id="451379"/>
    <lineage>
        <taxon>Eukaryota</taxon>
        <taxon>Metazoa</taxon>
        <taxon>Ecdysozoa</taxon>
        <taxon>Nematoda</taxon>
        <taxon>Chromadorea</taxon>
        <taxon>Rhabditida</taxon>
        <taxon>Spirurina</taxon>
        <taxon>Oxyuridomorpha</taxon>
        <taxon>Oxyuroidea</taxon>
        <taxon>Oxyuridae</taxon>
        <taxon>Syphacia</taxon>
    </lineage>
</organism>
<dbReference type="Gene3D" id="1.20.5.340">
    <property type="match status" value="1"/>
</dbReference>
<evidence type="ECO:0000313" key="4">
    <source>
        <dbReference type="WBParaSite" id="SMUV_0000294001-mRNA-1"/>
    </source>
</evidence>